<evidence type="ECO:0000313" key="2">
    <source>
        <dbReference type="Proteomes" id="UP000270094"/>
    </source>
</evidence>
<sequence length="177" mass="19714">MRSNCHSHYQNLAFNPWSYRVDKEAVDLPRKALTPCLRSCSQLCSLSPHVSAPVEVPIGPTVSYQRLEKDDAKETAIKSKSPMPILECYGSCANNRKDGPYCDKLLRQILKTIPIPTKCVNWVAFLDARYFASELSLPVNKRSMVRDYCPVSCNYCGTLAPMSSTSKVSFDLIVSAG</sequence>
<dbReference type="AlphaFoldDB" id="A0A3P7IV18"/>
<name>A0A3P7IV18_STRVU</name>
<keyword evidence="2" id="KW-1185">Reference proteome</keyword>
<proteinExistence type="predicted"/>
<accession>A0A3P7IV18</accession>
<dbReference type="EMBL" id="UYYB01097974">
    <property type="protein sequence ID" value="VDM76900.1"/>
    <property type="molecule type" value="Genomic_DNA"/>
</dbReference>
<organism evidence="1 2">
    <name type="scientific">Strongylus vulgaris</name>
    <name type="common">Blood worm</name>
    <dbReference type="NCBI Taxonomy" id="40348"/>
    <lineage>
        <taxon>Eukaryota</taxon>
        <taxon>Metazoa</taxon>
        <taxon>Ecdysozoa</taxon>
        <taxon>Nematoda</taxon>
        <taxon>Chromadorea</taxon>
        <taxon>Rhabditida</taxon>
        <taxon>Rhabditina</taxon>
        <taxon>Rhabditomorpha</taxon>
        <taxon>Strongyloidea</taxon>
        <taxon>Strongylidae</taxon>
        <taxon>Strongylus</taxon>
    </lineage>
</organism>
<gene>
    <name evidence="1" type="ORF">SVUK_LOCUS11898</name>
</gene>
<dbReference type="Proteomes" id="UP000270094">
    <property type="component" value="Unassembled WGS sequence"/>
</dbReference>
<protein>
    <submittedName>
        <fullName evidence="1">Uncharacterized protein</fullName>
    </submittedName>
</protein>
<reference evidence="1 2" key="1">
    <citation type="submission" date="2018-11" db="EMBL/GenBank/DDBJ databases">
        <authorList>
            <consortium name="Pathogen Informatics"/>
        </authorList>
    </citation>
    <scope>NUCLEOTIDE SEQUENCE [LARGE SCALE GENOMIC DNA]</scope>
</reference>
<evidence type="ECO:0000313" key="1">
    <source>
        <dbReference type="EMBL" id="VDM76900.1"/>
    </source>
</evidence>